<keyword evidence="1" id="KW-0210">Decarboxylase</keyword>
<dbReference type="GO" id="GO:0008654">
    <property type="term" value="P:phospholipid biosynthetic process"/>
    <property type="evidence" value="ECO:0007669"/>
    <property type="project" value="InterPro"/>
</dbReference>
<evidence type="ECO:0000256" key="1">
    <source>
        <dbReference type="ARBA" id="ARBA00022793"/>
    </source>
</evidence>
<dbReference type="AlphaFoldDB" id="A0A0L1JI54"/>
<proteinExistence type="predicted"/>
<organism evidence="3 4">
    <name type="scientific">Aspergillus nomiae NRRL (strain ATCC 15546 / NRRL 13137 / CBS 260.88 / M93)</name>
    <dbReference type="NCBI Taxonomy" id="1509407"/>
    <lineage>
        <taxon>Eukaryota</taxon>
        <taxon>Fungi</taxon>
        <taxon>Dikarya</taxon>
        <taxon>Ascomycota</taxon>
        <taxon>Pezizomycotina</taxon>
        <taxon>Eurotiomycetes</taxon>
        <taxon>Eurotiomycetidae</taxon>
        <taxon>Eurotiales</taxon>
        <taxon>Aspergillaceae</taxon>
        <taxon>Aspergillus</taxon>
        <taxon>Aspergillus subgen. Circumdati</taxon>
    </lineage>
</organism>
<dbReference type="GO" id="GO:0004609">
    <property type="term" value="F:phosphatidylserine decarboxylase activity"/>
    <property type="evidence" value="ECO:0007669"/>
    <property type="project" value="InterPro"/>
</dbReference>
<evidence type="ECO:0000313" key="4">
    <source>
        <dbReference type="Proteomes" id="UP000037505"/>
    </source>
</evidence>
<dbReference type="InterPro" id="IPR003817">
    <property type="entry name" value="PS_Dcarbxylase"/>
</dbReference>
<name>A0A0L1JI54_ASPN3</name>
<keyword evidence="2" id="KW-0456">Lyase</keyword>
<dbReference type="OrthoDB" id="5973539at2759"/>
<keyword evidence="4" id="KW-1185">Reference proteome</keyword>
<evidence type="ECO:0000256" key="2">
    <source>
        <dbReference type="ARBA" id="ARBA00023239"/>
    </source>
</evidence>
<dbReference type="STRING" id="1509407.A0A0L1JI54"/>
<reference evidence="3 4" key="1">
    <citation type="submission" date="2014-06" db="EMBL/GenBank/DDBJ databases">
        <title>The Genome of the Aflatoxigenic Filamentous Fungus Aspergillus nomius.</title>
        <authorList>
            <person name="Moore M.G."/>
            <person name="Shannon B.M."/>
            <person name="Brian M.M."/>
        </authorList>
    </citation>
    <scope>NUCLEOTIDE SEQUENCE [LARGE SCALE GENOMIC DNA]</scope>
    <source>
        <strain evidence="3 4">NRRL 13137</strain>
    </source>
</reference>
<sequence>MGATYNHGELSLGTWKDLIRTRIPAGFPTGLFLGTPQSAASVYSFYRNEKCNQEAGLWAEPKSGWVSFNDWFAQECKDIDTTRPLAGPNDEKLVNETSMPVFLGPTDYHRQHAPMGGETIEVNNTQDQVYLQVAAKNGHLSGHRRLVWNPYMITRRREKLKGGHDFYDLDAPDNAGSCQEG</sequence>
<comment type="caution">
    <text evidence="3">The sequence shown here is derived from an EMBL/GenBank/DDBJ whole genome shotgun (WGS) entry which is preliminary data.</text>
</comment>
<accession>A0A0L1JI54</accession>
<dbReference type="Pfam" id="PF02666">
    <property type="entry name" value="PS_Dcarbxylase"/>
    <property type="match status" value="1"/>
</dbReference>
<dbReference type="EMBL" id="JNOM01000003">
    <property type="protein sequence ID" value="KNG91440.1"/>
    <property type="molecule type" value="Genomic_DNA"/>
</dbReference>
<gene>
    <name evidence="3" type="ORF">ANOM_000446</name>
</gene>
<dbReference type="GeneID" id="26802250"/>
<protein>
    <submittedName>
        <fullName evidence="3">Uncharacterized protein</fullName>
    </submittedName>
</protein>
<evidence type="ECO:0000313" key="3">
    <source>
        <dbReference type="EMBL" id="KNG91440.1"/>
    </source>
</evidence>
<dbReference type="Proteomes" id="UP000037505">
    <property type="component" value="Unassembled WGS sequence"/>
</dbReference>
<dbReference type="RefSeq" id="XP_015412363.1">
    <property type="nucleotide sequence ID" value="XM_015545704.1"/>
</dbReference>